<comment type="caution">
    <text evidence="6">The sequence shown here is derived from an EMBL/GenBank/DDBJ whole genome shotgun (WGS) entry which is preliminary data.</text>
</comment>
<feature type="non-terminal residue" evidence="6">
    <location>
        <position position="1"/>
    </location>
</feature>
<dbReference type="InterPro" id="IPR011009">
    <property type="entry name" value="Kinase-like_dom_sf"/>
</dbReference>
<dbReference type="GO" id="GO:0005524">
    <property type="term" value="F:ATP binding"/>
    <property type="evidence" value="ECO:0007669"/>
    <property type="project" value="UniProtKB-KW"/>
</dbReference>
<dbReference type="InterPro" id="IPR000719">
    <property type="entry name" value="Prot_kinase_dom"/>
</dbReference>
<dbReference type="PANTHER" id="PTHR43671">
    <property type="entry name" value="SERINE/THREONINE-PROTEIN KINASE NEK"/>
    <property type="match status" value="1"/>
</dbReference>
<evidence type="ECO:0000256" key="4">
    <source>
        <dbReference type="ARBA" id="ARBA00022840"/>
    </source>
</evidence>
<dbReference type="GO" id="GO:0004674">
    <property type="term" value="F:protein serine/threonine kinase activity"/>
    <property type="evidence" value="ECO:0007669"/>
    <property type="project" value="TreeGrafter"/>
</dbReference>
<keyword evidence="1" id="KW-0808">Transferase</keyword>
<proteinExistence type="predicted"/>
<dbReference type="Proteomes" id="UP000652761">
    <property type="component" value="Unassembled WGS sequence"/>
</dbReference>
<evidence type="ECO:0000259" key="5">
    <source>
        <dbReference type="PROSITE" id="PS50011"/>
    </source>
</evidence>
<evidence type="ECO:0000313" key="7">
    <source>
        <dbReference type="Proteomes" id="UP000652761"/>
    </source>
</evidence>
<evidence type="ECO:0000256" key="1">
    <source>
        <dbReference type="ARBA" id="ARBA00022679"/>
    </source>
</evidence>
<accession>A0A843U507</accession>
<feature type="domain" description="Protein kinase" evidence="5">
    <location>
        <begin position="1"/>
        <end position="104"/>
    </location>
</feature>
<reference evidence="6" key="1">
    <citation type="submission" date="2017-07" db="EMBL/GenBank/DDBJ databases">
        <title>Taro Niue Genome Assembly and Annotation.</title>
        <authorList>
            <person name="Atibalentja N."/>
            <person name="Keating K."/>
            <person name="Fields C.J."/>
        </authorList>
    </citation>
    <scope>NUCLEOTIDE SEQUENCE</scope>
    <source>
        <strain evidence="6">Niue_2</strain>
        <tissue evidence="6">Leaf</tissue>
    </source>
</reference>
<keyword evidence="7" id="KW-1185">Reference proteome</keyword>
<dbReference type="SUPFAM" id="SSF56112">
    <property type="entry name" value="Protein kinase-like (PK-like)"/>
    <property type="match status" value="1"/>
</dbReference>
<sequence>GCYVCIIIGYCEGEDMAESIKKSNGLLFPEEKLCKWLVQLLMALDYLHTNHILHREVKCSNILLTKDQDIRLGDFVLAKMLTSDDLASFVSFIPYEWKSSTLPQ</sequence>
<dbReference type="AlphaFoldDB" id="A0A843U507"/>
<dbReference type="Pfam" id="PF00069">
    <property type="entry name" value="Pkinase"/>
    <property type="match status" value="1"/>
</dbReference>
<dbReference type="EMBL" id="NMUH01000332">
    <property type="protein sequence ID" value="MQL77117.1"/>
    <property type="molecule type" value="Genomic_DNA"/>
</dbReference>
<evidence type="ECO:0000256" key="2">
    <source>
        <dbReference type="ARBA" id="ARBA00022741"/>
    </source>
</evidence>
<organism evidence="6 7">
    <name type="scientific">Colocasia esculenta</name>
    <name type="common">Wild taro</name>
    <name type="synonym">Arum esculentum</name>
    <dbReference type="NCBI Taxonomy" id="4460"/>
    <lineage>
        <taxon>Eukaryota</taxon>
        <taxon>Viridiplantae</taxon>
        <taxon>Streptophyta</taxon>
        <taxon>Embryophyta</taxon>
        <taxon>Tracheophyta</taxon>
        <taxon>Spermatophyta</taxon>
        <taxon>Magnoliopsida</taxon>
        <taxon>Liliopsida</taxon>
        <taxon>Araceae</taxon>
        <taxon>Aroideae</taxon>
        <taxon>Colocasieae</taxon>
        <taxon>Colocasia</taxon>
    </lineage>
</organism>
<dbReference type="Gene3D" id="1.10.510.10">
    <property type="entry name" value="Transferase(Phosphotransferase) domain 1"/>
    <property type="match status" value="1"/>
</dbReference>
<name>A0A843U507_COLES</name>
<dbReference type="InterPro" id="IPR050660">
    <property type="entry name" value="NEK_Ser/Thr_kinase"/>
</dbReference>
<gene>
    <name evidence="6" type="ORF">Taro_009537</name>
</gene>
<evidence type="ECO:0000313" key="6">
    <source>
        <dbReference type="EMBL" id="MQL77117.1"/>
    </source>
</evidence>
<keyword evidence="2" id="KW-0547">Nucleotide-binding</keyword>
<evidence type="ECO:0000256" key="3">
    <source>
        <dbReference type="ARBA" id="ARBA00022777"/>
    </source>
</evidence>
<keyword evidence="4" id="KW-0067">ATP-binding</keyword>
<keyword evidence="3" id="KW-0418">Kinase</keyword>
<dbReference type="PANTHER" id="PTHR43671:SF66">
    <property type="entry name" value="SERINE_THREONINE-PROTEIN KINASE NEK2"/>
    <property type="match status" value="1"/>
</dbReference>
<dbReference type="OrthoDB" id="248923at2759"/>
<dbReference type="PROSITE" id="PS50011">
    <property type="entry name" value="PROTEIN_KINASE_DOM"/>
    <property type="match status" value="1"/>
</dbReference>
<protein>
    <recommendedName>
        <fullName evidence="5">Protein kinase domain-containing protein</fullName>
    </recommendedName>
</protein>